<comment type="caution">
    <text evidence="3">The sequence shown here is derived from an EMBL/GenBank/DDBJ whole genome shotgun (WGS) entry which is preliminary data.</text>
</comment>
<keyword evidence="2" id="KW-0812">Transmembrane</keyword>
<organism evidence="3 4">
    <name type="scientific">Cryptosporangium arvum DSM 44712</name>
    <dbReference type="NCBI Taxonomy" id="927661"/>
    <lineage>
        <taxon>Bacteria</taxon>
        <taxon>Bacillati</taxon>
        <taxon>Actinomycetota</taxon>
        <taxon>Actinomycetes</taxon>
        <taxon>Cryptosporangiales</taxon>
        <taxon>Cryptosporangiaceae</taxon>
        <taxon>Cryptosporangium</taxon>
    </lineage>
</organism>
<sequence>MASESGTGTDGGPVAGRPEYPGGPVAENIFPVAPDPTPVATPVTPVSQRLPVGLQIGVALLFLYLVLVYFDRRFLLVRRRPEAEPQDVGLDLVQDHVHDR</sequence>
<protein>
    <submittedName>
        <fullName evidence="3">Uncharacterized protein</fullName>
    </submittedName>
</protein>
<keyword evidence="2" id="KW-0472">Membrane</keyword>
<reference evidence="3 4" key="1">
    <citation type="submission" date="2013-07" db="EMBL/GenBank/DDBJ databases">
        <authorList>
            <consortium name="DOE Joint Genome Institute"/>
            <person name="Eisen J."/>
            <person name="Huntemann M."/>
            <person name="Han J."/>
            <person name="Chen A."/>
            <person name="Kyrpides N."/>
            <person name="Mavromatis K."/>
            <person name="Markowitz V."/>
            <person name="Palaniappan K."/>
            <person name="Ivanova N."/>
            <person name="Schaumberg A."/>
            <person name="Pati A."/>
            <person name="Liolios K."/>
            <person name="Nordberg H.P."/>
            <person name="Cantor M.N."/>
            <person name="Hua S.X."/>
            <person name="Woyke T."/>
        </authorList>
    </citation>
    <scope>NUCLEOTIDE SEQUENCE [LARGE SCALE GENOMIC DNA]</scope>
    <source>
        <strain evidence="3 4">DSM 44712</strain>
    </source>
</reference>
<keyword evidence="2" id="KW-1133">Transmembrane helix</keyword>
<accession>A0A010ZSP1</accession>
<proteinExistence type="predicted"/>
<evidence type="ECO:0000256" key="2">
    <source>
        <dbReference type="SAM" id="Phobius"/>
    </source>
</evidence>
<evidence type="ECO:0000313" key="3">
    <source>
        <dbReference type="EMBL" id="EXG80237.1"/>
    </source>
</evidence>
<dbReference type="EMBL" id="JFBT01000001">
    <property type="protein sequence ID" value="EXG80237.1"/>
    <property type="molecule type" value="Genomic_DNA"/>
</dbReference>
<keyword evidence="4" id="KW-1185">Reference proteome</keyword>
<feature type="transmembrane region" description="Helical" evidence="2">
    <location>
        <begin position="52"/>
        <end position="70"/>
    </location>
</feature>
<dbReference type="Proteomes" id="UP000021053">
    <property type="component" value="Unassembled WGS sequence"/>
</dbReference>
<name>A0A010ZSP1_9ACTN</name>
<feature type="region of interest" description="Disordered" evidence="1">
    <location>
        <begin position="1"/>
        <end position="33"/>
    </location>
</feature>
<evidence type="ECO:0000256" key="1">
    <source>
        <dbReference type="SAM" id="MobiDB-lite"/>
    </source>
</evidence>
<gene>
    <name evidence="3" type="ORF">CryarDRAFT_1303</name>
</gene>
<dbReference type="AlphaFoldDB" id="A0A010ZSP1"/>
<evidence type="ECO:0000313" key="4">
    <source>
        <dbReference type="Proteomes" id="UP000021053"/>
    </source>
</evidence>
<dbReference type="HOGENOM" id="CLU_2301118_0_0_11"/>